<dbReference type="EMBL" id="ML979141">
    <property type="protein sequence ID" value="KAF1912059.1"/>
    <property type="molecule type" value="Genomic_DNA"/>
</dbReference>
<feature type="region of interest" description="Disordered" evidence="1">
    <location>
        <begin position="635"/>
        <end position="745"/>
    </location>
</feature>
<sequence length="796" mass="87896">MSCRHHRSPSDEFEGAQGSATNFSAAPWSQYNLRPESNLFYPYAPSNRVRDARAISLTQSAGDTMQVSADGFLLAYMGTTSTLPEPATFSGVFPPTTSPLDPAVDSALLPDTHAGSEDTVACIECGRSFAGLYRSGNLTRHHKHKHSGTAITYNCTVLGCSGVFHRSDARLKHTRIKHPQLCLESGQEGREFQQKQQLPNVNADVPVTQELDYNVGQWMHMNHAWNENSRVRHGCSNSAKSKYSASAAHHVLAGLVGRLRPSECPSVCRSFLTRWHGIVQRLFDDSSSAHAVYARVLDELGAVIRANDVAYSRLTKNGGRSSRAPHGKRAEPCGNKSELGLDSVTSRPDRIFKRSERKKLFASDADKIHRLALGDPSKDAARRQVDCPVYKHHVMNETTPPCQGCRVNVMSQVRSHLNPDRAARTHRGYPQFVEQCSRCKQDFVDRSIYTAHSSAKTCLFQHQARGDIVLPWAKQYFALYPTASRIPVPWADSREWLPDSVLAQCRTAQANLTTRNAVSEERRVPPAAASSSTADERRHSTAMNHMLHDLVSPTYLQSNTSSTPVLNLDRLPFANLFSPVGINAAKYWQEILQNFETLQRNMRKGASHLSSEQLQFMADESARMLDISRNIIRQHQSRAAQSRTHPSADSEIQSTRVHDRGGRSRAQAWQTPPINPQNCWTPGGQLSNHLATPSIETLPSNRSYGAKSSQQAYSTPTNQSSGPITTNATLLGPDSLNESRPTSLPPGLMLEVPPLRSSLPSSLSLPIDGCIDPALLKSPSDNNDADYYSFTPGCFD</sequence>
<gene>
    <name evidence="3" type="ORF">BDU57DRAFT_78099</name>
</gene>
<dbReference type="SMART" id="SM00355">
    <property type="entry name" value="ZnF_C2H2"/>
    <property type="match status" value="2"/>
</dbReference>
<dbReference type="Gene3D" id="3.30.160.60">
    <property type="entry name" value="Classic Zinc Finger"/>
    <property type="match status" value="1"/>
</dbReference>
<dbReference type="AlphaFoldDB" id="A0A6A5Q9M7"/>
<keyword evidence="4" id="KW-1185">Reference proteome</keyword>
<evidence type="ECO:0000256" key="1">
    <source>
        <dbReference type="SAM" id="MobiDB-lite"/>
    </source>
</evidence>
<proteinExistence type="predicted"/>
<dbReference type="OrthoDB" id="3940153at2759"/>
<organism evidence="3 4">
    <name type="scientific">Ampelomyces quisqualis</name>
    <name type="common">Powdery mildew agent</name>
    <dbReference type="NCBI Taxonomy" id="50730"/>
    <lineage>
        <taxon>Eukaryota</taxon>
        <taxon>Fungi</taxon>
        <taxon>Dikarya</taxon>
        <taxon>Ascomycota</taxon>
        <taxon>Pezizomycotina</taxon>
        <taxon>Dothideomycetes</taxon>
        <taxon>Pleosporomycetidae</taxon>
        <taxon>Pleosporales</taxon>
        <taxon>Pleosporineae</taxon>
        <taxon>Phaeosphaeriaceae</taxon>
        <taxon>Ampelomyces</taxon>
    </lineage>
</organism>
<feature type="region of interest" description="Disordered" evidence="1">
    <location>
        <begin position="316"/>
        <end position="340"/>
    </location>
</feature>
<feature type="compositionally biased region" description="Polar residues" evidence="1">
    <location>
        <begin position="635"/>
        <end position="655"/>
    </location>
</feature>
<reference evidence="3" key="1">
    <citation type="journal article" date="2020" name="Stud. Mycol.">
        <title>101 Dothideomycetes genomes: a test case for predicting lifestyles and emergence of pathogens.</title>
        <authorList>
            <person name="Haridas S."/>
            <person name="Albert R."/>
            <person name="Binder M."/>
            <person name="Bloem J."/>
            <person name="Labutti K."/>
            <person name="Salamov A."/>
            <person name="Andreopoulos B."/>
            <person name="Baker S."/>
            <person name="Barry K."/>
            <person name="Bills G."/>
            <person name="Bluhm B."/>
            <person name="Cannon C."/>
            <person name="Castanera R."/>
            <person name="Culley D."/>
            <person name="Daum C."/>
            <person name="Ezra D."/>
            <person name="Gonzalez J."/>
            <person name="Henrissat B."/>
            <person name="Kuo A."/>
            <person name="Liang C."/>
            <person name="Lipzen A."/>
            <person name="Lutzoni F."/>
            <person name="Magnuson J."/>
            <person name="Mondo S."/>
            <person name="Nolan M."/>
            <person name="Ohm R."/>
            <person name="Pangilinan J."/>
            <person name="Park H.-J."/>
            <person name="Ramirez L."/>
            <person name="Alfaro M."/>
            <person name="Sun H."/>
            <person name="Tritt A."/>
            <person name="Yoshinaga Y."/>
            <person name="Zwiers L.-H."/>
            <person name="Turgeon B."/>
            <person name="Goodwin S."/>
            <person name="Spatafora J."/>
            <person name="Crous P."/>
            <person name="Grigoriev I."/>
        </authorList>
    </citation>
    <scope>NUCLEOTIDE SEQUENCE</scope>
    <source>
        <strain evidence="3">HMLAC05119</strain>
    </source>
</reference>
<dbReference type="InterPro" id="IPR013087">
    <property type="entry name" value="Znf_C2H2_type"/>
</dbReference>
<feature type="domain" description="C2H2-type" evidence="2">
    <location>
        <begin position="155"/>
        <end position="178"/>
    </location>
</feature>
<dbReference type="Proteomes" id="UP000800096">
    <property type="component" value="Unassembled WGS sequence"/>
</dbReference>
<feature type="compositionally biased region" description="Polar residues" evidence="1">
    <location>
        <begin position="667"/>
        <end position="729"/>
    </location>
</feature>
<accession>A0A6A5Q9M7</accession>
<evidence type="ECO:0000313" key="4">
    <source>
        <dbReference type="Proteomes" id="UP000800096"/>
    </source>
</evidence>
<feature type="region of interest" description="Disordered" evidence="1">
    <location>
        <begin position="515"/>
        <end position="538"/>
    </location>
</feature>
<evidence type="ECO:0000259" key="2">
    <source>
        <dbReference type="PROSITE" id="PS00028"/>
    </source>
</evidence>
<evidence type="ECO:0000313" key="3">
    <source>
        <dbReference type="EMBL" id="KAF1912059.1"/>
    </source>
</evidence>
<dbReference type="PROSITE" id="PS00028">
    <property type="entry name" value="ZINC_FINGER_C2H2_1"/>
    <property type="match status" value="1"/>
</dbReference>
<name>A0A6A5Q9M7_AMPQU</name>
<protein>
    <recommendedName>
        <fullName evidence="2">C2H2-type domain-containing protein</fullName>
    </recommendedName>
</protein>